<dbReference type="Proteomes" id="UP000663505">
    <property type="component" value="Chromosome"/>
</dbReference>
<proteinExistence type="predicted"/>
<dbReference type="InterPro" id="IPR021338">
    <property type="entry name" value="DUF2953"/>
</dbReference>
<dbReference type="KEGG" id="afx:JZ786_14605"/>
<dbReference type="Pfam" id="PF11167">
    <property type="entry name" value="DUF2953"/>
    <property type="match status" value="1"/>
</dbReference>
<keyword evidence="2" id="KW-1185">Reference proteome</keyword>
<organism evidence="1 2">
    <name type="scientific">Alicyclobacillus mengziensis</name>
    <dbReference type="NCBI Taxonomy" id="2931921"/>
    <lineage>
        <taxon>Bacteria</taxon>
        <taxon>Bacillati</taxon>
        <taxon>Bacillota</taxon>
        <taxon>Bacilli</taxon>
        <taxon>Bacillales</taxon>
        <taxon>Alicyclobacillaceae</taxon>
        <taxon>Alicyclobacillus</taxon>
    </lineage>
</organism>
<accession>A0A9X7VWG5</accession>
<protein>
    <submittedName>
        <fullName evidence="1">DUF2953 domain-containing protein</fullName>
    </submittedName>
</protein>
<dbReference type="RefSeq" id="WP_206655148.1">
    <property type="nucleotide sequence ID" value="NZ_CP071182.1"/>
</dbReference>
<dbReference type="AlphaFoldDB" id="A0A9X7VWG5"/>
<sequence length="233" mass="26133">MFMAWFISVVVVLLLIAVVIFSPITLDVKVEHHGSKSAGNITIRTLYGLVRIKRELAELHPKLSKEGPALKAVHDTNTNTHKEESTLTAKEVWKFISHWHTYSQVAGRLWKPVRRFLRTIRMTRVQIEAVLGTGEVVSTGCLVGAAWSGIGMAVGELSTLTRVTERPLLTVTPDFSNARLEVAVHCIGRTKVGYAIIGALRTLWTWVSIRKTLRNLPSWSRKEEKTWNTPSRG</sequence>
<evidence type="ECO:0000313" key="1">
    <source>
        <dbReference type="EMBL" id="QSO45777.1"/>
    </source>
</evidence>
<name>A0A9X7VWG5_9BACL</name>
<reference evidence="1 2" key="1">
    <citation type="submission" date="2021-02" db="EMBL/GenBank/DDBJ databases">
        <title>Alicyclobacillus curvatus sp. nov. and Alicyclobacillus mengziensis sp. nov., two acidophilic bacteria isolated from acid mine drainage.</title>
        <authorList>
            <person name="Huang Y."/>
        </authorList>
    </citation>
    <scope>NUCLEOTIDE SEQUENCE [LARGE SCALE GENOMIC DNA]</scope>
    <source>
        <strain evidence="1 2">S30H14</strain>
    </source>
</reference>
<evidence type="ECO:0000313" key="2">
    <source>
        <dbReference type="Proteomes" id="UP000663505"/>
    </source>
</evidence>
<gene>
    <name evidence="1" type="ORF">JZ786_14605</name>
</gene>
<dbReference type="EMBL" id="CP071182">
    <property type="protein sequence ID" value="QSO45777.1"/>
    <property type="molecule type" value="Genomic_DNA"/>
</dbReference>